<dbReference type="VEuPathDB" id="VectorBase:ISCI004298"/>
<dbReference type="VEuPathDB" id="VectorBase:ISCW004298"/>
<name>B7PG52_IXOSC</name>
<reference evidence="1 3" key="1">
    <citation type="submission" date="2008-03" db="EMBL/GenBank/DDBJ databases">
        <title>Annotation of Ixodes scapularis.</title>
        <authorList>
            <consortium name="Ixodes scapularis Genome Project Consortium"/>
            <person name="Caler E."/>
            <person name="Hannick L.I."/>
            <person name="Bidwell S."/>
            <person name="Joardar V."/>
            <person name="Thiagarajan M."/>
            <person name="Amedeo P."/>
            <person name="Galinsky K.J."/>
            <person name="Schobel S."/>
            <person name="Inman J."/>
            <person name="Hostetler J."/>
            <person name="Miller J."/>
            <person name="Hammond M."/>
            <person name="Megy K."/>
            <person name="Lawson D."/>
            <person name="Kodira C."/>
            <person name="Sutton G."/>
            <person name="Meyer J."/>
            <person name="Hill C.A."/>
            <person name="Birren B."/>
            <person name="Nene V."/>
            <person name="Collins F."/>
            <person name="Alarcon-Chaidez F."/>
            <person name="Wikel S."/>
            <person name="Strausberg R."/>
        </authorList>
    </citation>
    <scope>NUCLEOTIDE SEQUENCE [LARGE SCALE GENOMIC DNA]</scope>
    <source>
        <strain evidence="3">Wikel</strain>
        <strain evidence="1">Wikel colony</strain>
    </source>
</reference>
<dbReference type="PaxDb" id="6945-B7PG52"/>
<dbReference type="Proteomes" id="UP000001555">
    <property type="component" value="Unassembled WGS sequence"/>
</dbReference>
<gene>
    <name evidence="1" type="ORF">IscW_ISCW004298</name>
</gene>
<dbReference type="EnsemblMetazoa" id="ISCW004298-RA">
    <property type="protein sequence ID" value="ISCW004298-PA"/>
    <property type="gene ID" value="ISCW004298"/>
</dbReference>
<accession>B7PG52</accession>
<evidence type="ECO:0000313" key="1">
    <source>
        <dbReference type="EMBL" id="EEC05574.1"/>
    </source>
</evidence>
<dbReference type="HOGENOM" id="CLU_2500410_0_0_1"/>
<evidence type="ECO:0000313" key="3">
    <source>
        <dbReference type="Proteomes" id="UP000001555"/>
    </source>
</evidence>
<protein>
    <submittedName>
        <fullName evidence="1 2">Uncharacterized protein</fullName>
    </submittedName>
</protein>
<dbReference type="EMBL" id="ABJB010127873">
    <property type="status" value="NOT_ANNOTATED_CDS"/>
    <property type="molecule type" value="Genomic_DNA"/>
</dbReference>
<proteinExistence type="predicted"/>
<keyword evidence="3" id="KW-1185">Reference proteome</keyword>
<dbReference type="EMBL" id="DS706400">
    <property type="protein sequence ID" value="EEC05574.1"/>
    <property type="molecule type" value="Genomic_DNA"/>
</dbReference>
<sequence length="86" mass="10473">MFYPVVKRLISPLQINCKKVNVYLRYRCDFLSYDICAIKKWERKTTFLQRQLCGKIQVKLHGHPSHFQCRHRLHYRFQPLQPPLSL</sequence>
<dbReference type="AlphaFoldDB" id="B7PG52"/>
<reference evidence="2" key="2">
    <citation type="submission" date="2020-05" db="UniProtKB">
        <authorList>
            <consortium name="EnsemblMetazoa"/>
        </authorList>
    </citation>
    <scope>IDENTIFICATION</scope>
    <source>
        <strain evidence="2">wikel</strain>
    </source>
</reference>
<evidence type="ECO:0000313" key="2">
    <source>
        <dbReference type="EnsemblMetazoa" id="ISCW004298-PA"/>
    </source>
</evidence>
<dbReference type="InParanoid" id="B7PG52"/>
<organism>
    <name type="scientific">Ixodes scapularis</name>
    <name type="common">Black-legged tick</name>
    <name type="synonym">Deer tick</name>
    <dbReference type="NCBI Taxonomy" id="6945"/>
    <lineage>
        <taxon>Eukaryota</taxon>
        <taxon>Metazoa</taxon>
        <taxon>Ecdysozoa</taxon>
        <taxon>Arthropoda</taxon>
        <taxon>Chelicerata</taxon>
        <taxon>Arachnida</taxon>
        <taxon>Acari</taxon>
        <taxon>Parasitiformes</taxon>
        <taxon>Ixodida</taxon>
        <taxon>Ixodoidea</taxon>
        <taxon>Ixodidae</taxon>
        <taxon>Ixodinae</taxon>
        <taxon>Ixodes</taxon>
    </lineage>
</organism>